<dbReference type="AlphaFoldDB" id="F9CZ93"/>
<dbReference type="STRING" id="1001994.MY1_1496"/>
<dbReference type="Proteomes" id="UP000004440">
    <property type="component" value="Unassembled WGS sequence"/>
</dbReference>
<evidence type="ECO:0000313" key="1">
    <source>
        <dbReference type="EMBL" id="EGP94251.1"/>
    </source>
</evidence>
<gene>
    <name evidence="1" type="ORF">MY1_1496</name>
</gene>
<protein>
    <submittedName>
        <fullName evidence="1">Uncharacterized protein</fullName>
    </submittedName>
</protein>
<dbReference type="RefSeq" id="WP_007551200.1">
    <property type="nucleotide sequence ID" value="NZ_AFPU01000001.1"/>
</dbReference>
<reference evidence="1 2" key="1">
    <citation type="journal article" date="2011" name="J. Bacteriol.">
        <title>Genome Sequence of an Ammonia-Oxidizing Soil Archaeon, "Candidatus Nitrosoarchaeum koreensis" MY1.</title>
        <authorList>
            <person name="Kim B.K."/>
            <person name="Jung M.Y."/>
            <person name="Yu D.S."/>
            <person name="Park S.J."/>
            <person name="Oh T.K."/>
            <person name="Rhee S.K."/>
            <person name="Kim J.F."/>
        </authorList>
    </citation>
    <scope>NUCLEOTIDE SEQUENCE [LARGE SCALE GENOMIC DNA]</scope>
    <source>
        <strain evidence="1 2">MY1</strain>
    </source>
</reference>
<proteinExistence type="predicted"/>
<comment type="caution">
    <text evidence="1">The sequence shown here is derived from an EMBL/GenBank/DDBJ whole genome shotgun (WGS) entry which is preliminary data.</text>
</comment>
<name>F9CZ93_9ARCH</name>
<accession>F9CZ93</accession>
<dbReference type="OrthoDB" id="1076at2157"/>
<evidence type="ECO:0000313" key="2">
    <source>
        <dbReference type="Proteomes" id="UP000004440"/>
    </source>
</evidence>
<dbReference type="EMBL" id="AFPU01000001">
    <property type="protein sequence ID" value="EGP94251.1"/>
    <property type="molecule type" value="Genomic_DNA"/>
</dbReference>
<keyword evidence="2" id="KW-1185">Reference proteome</keyword>
<organism evidence="1 2">
    <name type="scientific">Nitrosarchaeum koreense MY1</name>
    <dbReference type="NCBI Taxonomy" id="1001994"/>
    <lineage>
        <taxon>Archaea</taxon>
        <taxon>Nitrososphaerota</taxon>
        <taxon>Nitrososphaeria</taxon>
        <taxon>Nitrosopumilales</taxon>
        <taxon>Nitrosopumilaceae</taxon>
        <taxon>Nitrosarchaeum</taxon>
    </lineage>
</organism>
<sequence length="59" mass="6853">MIGLLGDKKTKLVHHLDGLKKECKISEMKITDRQYFTPDTLENAKSQNFSPCEWCILKQ</sequence>